<dbReference type="Gene3D" id="1.25.40.390">
    <property type="match status" value="1"/>
</dbReference>
<comment type="caution">
    <text evidence="2">The sequence shown here is derived from an EMBL/GenBank/DDBJ whole genome shotgun (WGS) entry which is preliminary data.</text>
</comment>
<dbReference type="EMBL" id="NIRR01000018">
    <property type="protein sequence ID" value="OWP62929.1"/>
    <property type="molecule type" value="Genomic_DNA"/>
</dbReference>
<dbReference type="RefSeq" id="WP_088464692.1">
    <property type="nucleotide sequence ID" value="NZ_NIRR01000018.1"/>
</dbReference>
<feature type="chain" id="PRO_5012557733" evidence="1">
    <location>
        <begin position="23"/>
        <end position="483"/>
    </location>
</feature>
<sequence length="483" mass="53646">MKRKLYSILLLTVLAGFLPSCKDGFEDINTNPNAPVDVQPSLLLRKITFDYGEQMAYEAFVAGNLLGQYFTAIDFNLFDRHSLSEPQYGGNPWPFMYSNLRDNEILLQKSRANVAFGVYEGPALIMKAYIAAELTDLYGDVPYSEALQGKAGIVTPAYDSQESIYMAPGGILDNLDKGIASINNYKGTTALDGDVLYSGNRSKWVKFANSLKIKSLMRISGKVDVKVALQKVVSEGNFIKTNADNAVYRFSLTQPNNFRMATARVGDFNLFIMSKTSEELLTGLNDPRIATYFRPTAARPGTYKGLLNGPDASKLSISLADYSLTGTIFRENSDRLYANYMTAAETSFWLAEAAERKLVSGSAKALYEQGITQSFEYWATALPASYLTSSKVAYGQNGQDPIEQILTQKWLSNINNGYEGWTEYRRTGYPRLKTISASLNNGLIPVRMPYPGTESALNTVQYNKAADKTQNNSINFPVWWASR</sequence>
<name>A0A246FK58_9BACT</name>
<dbReference type="SUPFAM" id="SSF48452">
    <property type="entry name" value="TPR-like"/>
    <property type="match status" value="1"/>
</dbReference>
<accession>A0A246FK58</accession>
<feature type="signal peptide" evidence="1">
    <location>
        <begin position="1"/>
        <end position="22"/>
    </location>
</feature>
<organism evidence="2 3">
    <name type="scientific">Hymenobacter amundsenii</name>
    <dbReference type="NCBI Taxonomy" id="2006685"/>
    <lineage>
        <taxon>Bacteria</taxon>
        <taxon>Pseudomonadati</taxon>
        <taxon>Bacteroidota</taxon>
        <taxon>Cytophagia</taxon>
        <taxon>Cytophagales</taxon>
        <taxon>Hymenobacteraceae</taxon>
        <taxon>Hymenobacter</taxon>
    </lineage>
</organism>
<dbReference type="InterPro" id="IPR011990">
    <property type="entry name" value="TPR-like_helical_dom_sf"/>
</dbReference>
<dbReference type="Pfam" id="PF12771">
    <property type="entry name" value="SusD-like_2"/>
    <property type="match status" value="1"/>
</dbReference>
<dbReference type="InterPro" id="IPR041662">
    <property type="entry name" value="SusD-like_2"/>
</dbReference>
<keyword evidence="2" id="KW-0449">Lipoprotein</keyword>
<keyword evidence="3" id="KW-1185">Reference proteome</keyword>
<proteinExistence type="predicted"/>
<gene>
    <name evidence="2" type="ORF">CDA63_11975</name>
</gene>
<dbReference type="OrthoDB" id="622163at2"/>
<reference evidence="2 3" key="1">
    <citation type="submission" date="2017-06" db="EMBL/GenBank/DDBJ databases">
        <title>Hymenobacter amundsenii sp. nov. isolated from regoliths in Antarctica.</title>
        <authorList>
            <person name="Sedlacek I."/>
            <person name="Kralova S."/>
            <person name="Pantucek R."/>
            <person name="Svec P."/>
            <person name="Holochova P."/>
            <person name="Stankova E."/>
            <person name="Vrbovska V."/>
            <person name="Busse H.-J."/>
        </authorList>
    </citation>
    <scope>NUCLEOTIDE SEQUENCE [LARGE SCALE GENOMIC DNA]</scope>
    <source>
        <strain evidence="2 3">CCM 8682</strain>
    </source>
</reference>
<evidence type="ECO:0000256" key="1">
    <source>
        <dbReference type="SAM" id="SignalP"/>
    </source>
</evidence>
<evidence type="ECO:0000313" key="3">
    <source>
        <dbReference type="Proteomes" id="UP000197277"/>
    </source>
</evidence>
<evidence type="ECO:0000313" key="2">
    <source>
        <dbReference type="EMBL" id="OWP62929.1"/>
    </source>
</evidence>
<dbReference type="Proteomes" id="UP000197277">
    <property type="component" value="Unassembled WGS sequence"/>
</dbReference>
<dbReference type="AlphaFoldDB" id="A0A246FK58"/>
<protein>
    <submittedName>
        <fullName evidence="2">SusD/RagB family nutrient-binding outer membrane lipoprotein</fullName>
    </submittedName>
</protein>
<keyword evidence="1" id="KW-0732">Signal</keyword>